<evidence type="ECO:0000313" key="3">
    <source>
        <dbReference type="EMBL" id="WUQ88347.1"/>
    </source>
</evidence>
<evidence type="ECO:0000256" key="1">
    <source>
        <dbReference type="SAM" id="SignalP"/>
    </source>
</evidence>
<gene>
    <name evidence="3" type="ORF">OHA16_38360</name>
</gene>
<sequence>MRPTRAKGLLAAGLVTVLGGLPAATASAATAGPAGSTGEAPGVLRVDAWDPACSDAGTGTAAKPFCSVTAAAAAALPGQTVEVARSSFGSETVVTKSGEPGRPITIKGAVGTSTATGGDVRLSGVHDVVVESMNAREVQVTGSSRVTVVRTEAAGIKVTDSPGTTLTNNTVADGCTAGIELAGDSAGSNLFNNLVRNHFSPAAPFSCPNPAGAEIVVSALSAKDTRAGSNTVAPYWTNFSNGTPYLWAGTAHGTPESLAAATDGRAGTHDHVLPHWQDGNAANSEVVDSADENAPGFVPAAHPADDPSRPNLGTGLGYHDRGAGERQEPITTAQLAADHQRAPYGTEITLTATTGPETAHWPTSVMTYRYDFGDGTPSVTSDSPAVKHVYTKAGTFYANVTVDTGGGRPFTGRYAVQVQSTVPGPLTARATVQQVVPDQFDTSDAPPLGVRLDPSATSSPWPVAKVVVDYGDGTPAVTRNTLDTVVHGYASPGDYTVTVTVTDTTGRTSTAAYPFRAAYAPTGFLRTQPYRLADTREDADLDLTGGREVPFTLPTGTAPGANGVPGNVSTVVLNVTVTDVTEDTHLTVWPTGQPRPTTSNVNVAAGRTSSNLVTVPIGDAKRISTMLNAGRAEVIVDVVGFYRPNGGDLFTPLSPNRLVDTRDSSGLGSGETRAVKVAGVGGVPADATSVVLNLTSTETAVDTHLKVYAGGGTKPVSSNLNPEPGKDKSNQVVVPVGPDGTVNVYNNAGSTHVILDVFGYYAPNGKAKYTPTVPVRLTDTRDTPFAKPGPDSTTVVGGIPAGARAAVLNVTSTNTTDDSYLTVHAHGAARPGTSNLNLLAGQTVPNHVTTPVGADGKVDVYNHVGSTDIVADLFGYFTDAWPQG</sequence>
<keyword evidence="1" id="KW-0732">Signal</keyword>
<feature type="chain" id="PRO_5046724177" evidence="1">
    <location>
        <begin position="29"/>
        <end position="884"/>
    </location>
</feature>
<dbReference type="InterPro" id="IPR011050">
    <property type="entry name" value="Pectin_lyase_fold/virulence"/>
</dbReference>
<feature type="signal peptide" evidence="1">
    <location>
        <begin position="1"/>
        <end position="28"/>
    </location>
</feature>
<dbReference type="Proteomes" id="UP001432222">
    <property type="component" value="Chromosome"/>
</dbReference>
<dbReference type="InterPro" id="IPR013783">
    <property type="entry name" value="Ig-like_fold"/>
</dbReference>
<dbReference type="SUPFAM" id="SSF51126">
    <property type="entry name" value="Pectin lyase-like"/>
    <property type="match status" value="1"/>
</dbReference>
<dbReference type="Pfam" id="PF00801">
    <property type="entry name" value="PKD"/>
    <property type="match status" value="1"/>
</dbReference>
<name>A0ABZ1UB01_9ACTN</name>
<reference evidence="3" key="1">
    <citation type="submission" date="2022-10" db="EMBL/GenBank/DDBJ databases">
        <title>The complete genomes of actinobacterial strains from the NBC collection.</title>
        <authorList>
            <person name="Joergensen T.S."/>
            <person name="Alvarez Arevalo M."/>
            <person name="Sterndorff E.B."/>
            <person name="Faurdal D."/>
            <person name="Vuksanovic O."/>
            <person name="Mourched A.-S."/>
            <person name="Charusanti P."/>
            <person name="Shaw S."/>
            <person name="Blin K."/>
            <person name="Weber T."/>
        </authorList>
    </citation>
    <scope>NUCLEOTIDE SEQUENCE</scope>
    <source>
        <strain evidence="3">NBC_00222</strain>
    </source>
</reference>
<dbReference type="Gene3D" id="2.160.20.10">
    <property type="entry name" value="Single-stranded right-handed beta-helix, Pectin lyase-like"/>
    <property type="match status" value="1"/>
</dbReference>
<evidence type="ECO:0000259" key="2">
    <source>
        <dbReference type="PROSITE" id="PS50093"/>
    </source>
</evidence>
<evidence type="ECO:0000313" key="4">
    <source>
        <dbReference type="Proteomes" id="UP001432222"/>
    </source>
</evidence>
<dbReference type="Pfam" id="PF18911">
    <property type="entry name" value="PKD_4"/>
    <property type="match status" value="1"/>
</dbReference>
<dbReference type="EMBL" id="CP108110">
    <property type="protein sequence ID" value="WUQ88347.1"/>
    <property type="molecule type" value="Genomic_DNA"/>
</dbReference>
<dbReference type="SMART" id="SM00089">
    <property type="entry name" value="PKD"/>
    <property type="match status" value="2"/>
</dbReference>
<dbReference type="InterPro" id="IPR012334">
    <property type="entry name" value="Pectin_lyas_fold"/>
</dbReference>
<accession>A0ABZ1UB01</accession>
<dbReference type="CDD" id="cd00146">
    <property type="entry name" value="PKD"/>
    <property type="match status" value="1"/>
</dbReference>
<dbReference type="Gene3D" id="2.60.40.10">
    <property type="entry name" value="Immunoglobulins"/>
    <property type="match status" value="2"/>
</dbReference>
<dbReference type="InterPro" id="IPR035986">
    <property type="entry name" value="PKD_dom_sf"/>
</dbReference>
<dbReference type="InterPro" id="IPR022409">
    <property type="entry name" value="PKD/Chitinase_dom"/>
</dbReference>
<feature type="domain" description="PKD" evidence="2">
    <location>
        <begin position="362"/>
        <end position="425"/>
    </location>
</feature>
<organism evidence="3 4">
    <name type="scientific">Kitasatospora purpeofusca</name>
    <dbReference type="NCBI Taxonomy" id="67352"/>
    <lineage>
        <taxon>Bacteria</taxon>
        <taxon>Bacillati</taxon>
        <taxon>Actinomycetota</taxon>
        <taxon>Actinomycetes</taxon>
        <taxon>Kitasatosporales</taxon>
        <taxon>Streptomycetaceae</taxon>
        <taxon>Kitasatospora</taxon>
    </lineage>
</organism>
<dbReference type="RefSeq" id="WP_328958894.1">
    <property type="nucleotide sequence ID" value="NZ_CP108110.1"/>
</dbReference>
<keyword evidence="4" id="KW-1185">Reference proteome</keyword>
<feature type="domain" description="PKD" evidence="2">
    <location>
        <begin position="469"/>
        <end position="511"/>
    </location>
</feature>
<dbReference type="SUPFAM" id="SSF49299">
    <property type="entry name" value="PKD domain"/>
    <property type="match status" value="2"/>
</dbReference>
<dbReference type="PROSITE" id="PS50093">
    <property type="entry name" value="PKD"/>
    <property type="match status" value="2"/>
</dbReference>
<proteinExistence type="predicted"/>
<protein>
    <submittedName>
        <fullName evidence="3">PKD domain-containing protein</fullName>
    </submittedName>
</protein>
<dbReference type="InterPro" id="IPR000601">
    <property type="entry name" value="PKD_dom"/>
</dbReference>